<evidence type="ECO:0000256" key="10">
    <source>
        <dbReference type="ARBA" id="ARBA00023136"/>
    </source>
</evidence>
<keyword evidence="4 11" id="KW-0812">Transmembrane</keyword>
<keyword evidence="13" id="KW-1185">Reference proteome</keyword>
<dbReference type="Proteomes" id="UP001617907">
    <property type="component" value="Unassembled WGS sequence"/>
</dbReference>
<dbReference type="HAMAP" id="MF_00276">
    <property type="entry name" value="KdpC"/>
    <property type="match status" value="1"/>
</dbReference>
<evidence type="ECO:0000256" key="2">
    <source>
        <dbReference type="ARBA" id="ARBA00022475"/>
    </source>
</evidence>
<protein>
    <recommendedName>
        <fullName evidence="11">Potassium-transporting ATPase KdpC subunit</fullName>
    </recommendedName>
    <alternativeName>
        <fullName evidence="11">ATP phosphohydrolase [potassium-transporting] C chain</fullName>
    </alternativeName>
    <alternativeName>
        <fullName evidence="11">Potassium-binding and translocating subunit C</fullName>
    </alternativeName>
    <alternativeName>
        <fullName evidence="11">Potassium-translocating ATPase C chain</fullName>
    </alternativeName>
</protein>
<comment type="caution">
    <text evidence="12">The sequence shown here is derived from an EMBL/GenBank/DDBJ whole genome shotgun (WGS) entry which is preliminary data.</text>
</comment>
<comment type="similarity">
    <text evidence="11">Belongs to the KdpC family.</text>
</comment>
<organism evidence="12 13">
    <name type="scientific">Streptomyces ardesiacus</name>
    <dbReference type="NCBI Taxonomy" id="285564"/>
    <lineage>
        <taxon>Bacteria</taxon>
        <taxon>Bacillati</taxon>
        <taxon>Actinomycetota</taxon>
        <taxon>Actinomycetes</taxon>
        <taxon>Kitasatosporales</taxon>
        <taxon>Streptomycetaceae</taxon>
        <taxon>Streptomyces</taxon>
    </lineage>
</organism>
<dbReference type="EMBL" id="JBIVPC010000026">
    <property type="protein sequence ID" value="MFJ6041336.1"/>
    <property type="molecule type" value="Genomic_DNA"/>
</dbReference>
<comment type="function">
    <text evidence="11">Part of the high-affinity ATP-driven potassium transport (or Kdp) system, which catalyzes the hydrolysis of ATP coupled with the electrogenic transport of potassium into the cytoplasm. This subunit acts as a catalytic chaperone that increases the ATP-binding affinity of the ATP-hydrolyzing subunit KdpB by the formation of a transient KdpB/KdpC/ATP ternary complex.</text>
</comment>
<keyword evidence="5 11" id="KW-0547">Nucleotide-binding</keyword>
<keyword evidence="7 11" id="KW-0630">Potassium</keyword>
<evidence type="ECO:0000256" key="1">
    <source>
        <dbReference type="ARBA" id="ARBA00022448"/>
    </source>
</evidence>
<dbReference type="NCBIfam" id="TIGR00681">
    <property type="entry name" value="kdpC"/>
    <property type="match status" value="1"/>
</dbReference>
<evidence type="ECO:0000256" key="5">
    <source>
        <dbReference type="ARBA" id="ARBA00022741"/>
    </source>
</evidence>
<dbReference type="RefSeq" id="WP_350892235.1">
    <property type="nucleotide sequence ID" value="NZ_JBEOTR010000035.1"/>
</dbReference>
<name>A0ABW8HKR1_9ACTN</name>
<keyword evidence="2 11" id="KW-1003">Cell membrane</keyword>
<dbReference type="NCBIfam" id="NF001454">
    <property type="entry name" value="PRK00315.1"/>
    <property type="match status" value="1"/>
</dbReference>
<evidence type="ECO:0000256" key="4">
    <source>
        <dbReference type="ARBA" id="ARBA00022692"/>
    </source>
</evidence>
<keyword evidence="10 11" id="KW-0472">Membrane</keyword>
<evidence type="ECO:0000313" key="13">
    <source>
        <dbReference type="Proteomes" id="UP001617907"/>
    </source>
</evidence>
<evidence type="ECO:0000256" key="9">
    <source>
        <dbReference type="ARBA" id="ARBA00023065"/>
    </source>
</evidence>
<dbReference type="PANTHER" id="PTHR30042:SF2">
    <property type="entry name" value="POTASSIUM-TRANSPORTING ATPASE KDPC SUBUNIT"/>
    <property type="match status" value="1"/>
</dbReference>
<comment type="subunit">
    <text evidence="11">The system is composed of three essential subunits: KdpA, KdpB and KdpC.</text>
</comment>
<dbReference type="InterPro" id="IPR003820">
    <property type="entry name" value="KdpC"/>
</dbReference>
<dbReference type="PIRSF" id="PIRSF001296">
    <property type="entry name" value="K_ATPase_KdpC"/>
    <property type="match status" value="1"/>
</dbReference>
<reference evidence="12 13" key="1">
    <citation type="submission" date="2024-10" db="EMBL/GenBank/DDBJ databases">
        <title>The Natural Products Discovery Center: Release of the First 8490 Sequenced Strains for Exploring Actinobacteria Biosynthetic Diversity.</title>
        <authorList>
            <person name="Kalkreuter E."/>
            <person name="Kautsar S.A."/>
            <person name="Yang D."/>
            <person name="Bader C.D."/>
            <person name="Teijaro C.N."/>
            <person name="Fluegel L."/>
            <person name="Davis C.M."/>
            <person name="Simpson J.R."/>
            <person name="Lauterbach L."/>
            <person name="Steele A.D."/>
            <person name="Gui C."/>
            <person name="Meng S."/>
            <person name="Li G."/>
            <person name="Viehrig K."/>
            <person name="Ye F."/>
            <person name="Su P."/>
            <person name="Kiefer A.F."/>
            <person name="Nichols A."/>
            <person name="Cepeda A.J."/>
            <person name="Yan W."/>
            <person name="Fan B."/>
            <person name="Jiang Y."/>
            <person name="Adhikari A."/>
            <person name="Zheng C.-J."/>
            <person name="Schuster L."/>
            <person name="Cowan T.M."/>
            <person name="Smanski M.J."/>
            <person name="Chevrette M.G."/>
            <person name="De Carvalho L.P.S."/>
            <person name="Shen B."/>
        </authorList>
    </citation>
    <scope>NUCLEOTIDE SEQUENCE [LARGE SCALE GENOMIC DNA]</scope>
    <source>
        <strain evidence="12 13">NPDC093086</strain>
    </source>
</reference>
<sequence length="205" mass="21827">MARPLGRTLRQHLAALRILLVFTAVTGLAYPLAVTAIAQLALPHQADGSLINENGRPVASGLIGQNFHVVQNGQDTGHPDPKWFQPRPSAGSYNPLASGASNLGPNSPALVAQVKERRAAIATFDHVPPGYVPADALTASASGLDPDISPANAYQQADRVARARKLPPATVHDLVTTHLQQRILGFLGQEHVNVVQLNHALNRLR</sequence>
<proteinExistence type="inferred from homology"/>
<comment type="subcellular location">
    <subcellularLocation>
        <location evidence="11">Cell membrane</location>
        <topology evidence="11">Single-pass membrane protein</topology>
    </subcellularLocation>
</comment>
<keyword evidence="8 11" id="KW-1133">Transmembrane helix</keyword>
<dbReference type="Pfam" id="PF02669">
    <property type="entry name" value="KdpC"/>
    <property type="match status" value="1"/>
</dbReference>
<evidence type="ECO:0000256" key="3">
    <source>
        <dbReference type="ARBA" id="ARBA00022538"/>
    </source>
</evidence>
<evidence type="ECO:0000256" key="7">
    <source>
        <dbReference type="ARBA" id="ARBA00022958"/>
    </source>
</evidence>
<gene>
    <name evidence="11 12" type="primary">kdpC</name>
    <name evidence="12" type="ORF">ACIQFM_34425</name>
</gene>
<dbReference type="PANTHER" id="PTHR30042">
    <property type="entry name" value="POTASSIUM-TRANSPORTING ATPASE C CHAIN"/>
    <property type="match status" value="1"/>
</dbReference>
<evidence type="ECO:0000313" key="12">
    <source>
        <dbReference type="EMBL" id="MFJ6041336.1"/>
    </source>
</evidence>
<evidence type="ECO:0000256" key="11">
    <source>
        <dbReference type="HAMAP-Rule" id="MF_00276"/>
    </source>
</evidence>
<keyword evidence="3 11" id="KW-0633">Potassium transport</keyword>
<evidence type="ECO:0000256" key="6">
    <source>
        <dbReference type="ARBA" id="ARBA00022840"/>
    </source>
</evidence>
<accession>A0ABW8HKR1</accession>
<keyword evidence="9 11" id="KW-0406">Ion transport</keyword>
<keyword evidence="1 11" id="KW-0813">Transport</keyword>
<evidence type="ECO:0000256" key="8">
    <source>
        <dbReference type="ARBA" id="ARBA00022989"/>
    </source>
</evidence>
<keyword evidence="6 11" id="KW-0067">ATP-binding</keyword>